<gene>
    <name evidence="7" type="ORF">PVL29_026127</name>
</gene>
<accession>A0AA39D6D2</accession>
<dbReference type="SUPFAM" id="SSF54928">
    <property type="entry name" value="RNA-binding domain, RBD"/>
    <property type="match status" value="2"/>
</dbReference>
<dbReference type="InterPro" id="IPR034823">
    <property type="entry name" value="CID8-like_RRM1"/>
</dbReference>
<keyword evidence="4" id="KW-0694">RNA-binding</keyword>
<evidence type="ECO:0000313" key="8">
    <source>
        <dbReference type="Proteomes" id="UP001168098"/>
    </source>
</evidence>
<keyword evidence="8" id="KW-1185">Reference proteome</keyword>
<evidence type="ECO:0000256" key="5">
    <source>
        <dbReference type="SAM" id="MobiDB-lite"/>
    </source>
</evidence>
<dbReference type="AlphaFoldDB" id="A0AA39D6D2"/>
<dbReference type="InterPro" id="IPR035979">
    <property type="entry name" value="RBD_domain_sf"/>
</dbReference>
<dbReference type="FunFam" id="3.30.70.330:FF:000665">
    <property type="entry name" value="Polyadenylate-binding protein-interacting protein 10"/>
    <property type="match status" value="1"/>
</dbReference>
<dbReference type="Pfam" id="PF00076">
    <property type="entry name" value="RRM_1"/>
    <property type="match status" value="2"/>
</dbReference>
<dbReference type="SMART" id="SM00360">
    <property type="entry name" value="RRM"/>
    <property type="match status" value="2"/>
</dbReference>
<dbReference type="GO" id="GO:0003729">
    <property type="term" value="F:mRNA binding"/>
    <property type="evidence" value="ECO:0007669"/>
    <property type="project" value="UniProtKB-ARBA"/>
</dbReference>
<evidence type="ECO:0000259" key="6">
    <source>
        <dbReference type="PROSITE" id="PS50102"/>
    </source>
</evidence>
<reference evidence="7 8" key="1">
    <citation type="journal article" date="2023" name="BMC Biotechnol.">
        <title>Vitis rotundifolia cv Carlos genome sequencing.</title>
        <authorList>
            <person name="Huff M."/>
            <person name="Hulse-Kemp A."/>
            <person name="Scheffler B."/>
            <person name="Youngblood R."/>
            <person name="Simpson S."/>
            <person name="Babiker E."/>
            <person name="Staton M."/>
        </authorList>
    </citation>
    <scope>NUCLEOTIDE SEQUENCE [LARGE SCALE GENOMIC DNA]</scope>
    <source>
        <tissue evidence="7">Leaf</tissue>
    </source>
</reference>
<organism evidence="7 8">
    <name type="scientific">Vitis rotundifolia</name>
    <name type="common">Muscadine grape</name>
    <dbReference type="NCBI Taxonomy" id="103349"/>
    <lineage>
        <taxon>Eukaryota</taxon>
        <taxon>Viridiplantae</taxon>
        <taxon>Streptophyta</taxon>
        <taxon>Embryophyta</taxon>
        <taxon>Tracheophyta</taxon>
        <taxon>Spermatophyta</taxon>
        <taxon>Magnoliopsida</taxon>
        <taxon>eudicotyledons</taxon>
        <taxon>Gunneridae</taxon>
        <taxon>Pentapetalae</taxon>
        <taxon>rosids</taxon>
        <taxon>Vitales</taxon>
        <taxon>Vitaceae</taxon>
        <taxon>Viteae</taxon>
        <taxon>Vitis</taxon>
    </lineage>
</organism>
<sequence length="292" mass="32360">MAAGAEISGEAVPAVPSSKNSDSKSEFGAGMQSMIVDMLSNLKLNPLAKEFFPSSYSHDHLNPTDFSKNSPNDAYPNNRRRRNNYNQGRRRLSGRAFRAQREDSIRRTVYVSDIDQHVTEERLAALFSSCGQVVDCRVCGDPHSVLRFAFVEFADEHGARAALNLGGTMLGYYPVRVLPSKTAILPVNPTFLPRSEDEREMCARTVYCTNIDKKVSQAEVKNFFERACGEVSRLRLLGDHVHSTRIAFVEFAMAESAIVALNCSGLVLGTQPIRVSPSKTPVRPRVPRATLH</sequence>
<dbReference type="PANTHER" id="PTHR32343:SF22">
    <property type="entry name" value="LD29830P"/>
    <property type="match status" value="1"/>
</dbReference>
<comment type="subcellular location">
    <subcellularLocation>
        <location evidence="1">Nucleus</location>
    </subcellularLocation>
</comment>
<evidence type="ECO:0000256" key="2">
    <source>
        <dbReference type="ARBA" id="ARBA00022737"/>
    </source>
</evidence>
<dbReference type="Proteomes" id="UP001168098">
    <property type="component" value="Unassembled WGS sequence"/>
</dbReference>
<keyword evidence="2" id="KW-0677">Repeat</keyword>
<evidence type="ECO:0000256" key="4">
    <source>
        <dbReference type="PROSITE-ProRule" id="PRU00176"/>
    </source>
</evidence>
<dbReference type="InterPro" id="IPR034825">
    <property type="entry name" value="CID8-like_RRM2"/>
</dbReference>
<feature type="region of interest" description="Disordered" evidence="5">
    <location>
        <begin position="60"/>
        <end position="98"/>
    </location>
</feature>
<feature type="domain" description="RRM" evidence="6">
    <location>
        <begin position="107"/>
        <end position="182"/>
    </location>
</feature>
<evidence type="ECO:0000256" key="3">
    <source>
        <dbReference type="ARBA" id="ARBA00023242"/>
    </source>
</evidence>
<dbReference type="InterPro" id="IPR012677">
    <property type="entry name" value="Nucleotide-bd_a/b_plait_sf"/>
</dbReference>
<dbReference type="Gene3D" id="3.30.70.330">
    <property type="match status" value="2"/>
</dbReference>
<dbReference type="CDD" id="cd12459">
    <property type="entry name" value="RRM1_CID8_like"/>
    <property type="match status" value="1"/>
</dbReference>
<feature type="compositionally biased region" description="Basic residues" evidence="5">
    <location>
        <begin position="78"/>
        <end position="93"/>
    </location>
</feature>
<protein>
    <recommendedName>
        <fullName evidence="6">RRM domain-containing protein</fullName>
    </recommendedName>
</protein>
<feature type="region of interest" description="Disordered" evidence="5">
    <location>
        <begin position="1"/>
        <end position="26"/>
    </location>
</feature>
<dbReference type="PROSITE" id="PS50102">
    <property type="entry name" value="RRM"/>
    <property type="match status" value="2"/>
</dbReference>
<name>A0AA39D6D2_VITRO</name>
<dbReference type="GO" id="GO:0005634">
    <property type="term" value="C:nucleus"/>
    <property type="evidence" value="ECO:0007669"/>
    <property type="project" value="UniProtKB-SubCell"/>
</dbReference>
<dbReference type="InterPro" id="IPR000504">
    <property type="entry name" value="RRM_dom"/>
</dbReference>
<keyword evidence="3" id="KW-0539">Nucleus</keyword>
<dbReference type="PANTHER" id="PTHR32343">
    <property type="entry name" value="SERINE/ARGININE-RICH SPLICING FACTOR"/>
    <property type="match status" value="1"/>
</dbReference>
<feature type="domain" description="RRM" evidence="6">
    <location>
        <begin position="204"/>
        <end position="280"/>
    </location>
</feature>
<dbReference type="CDD" id="cd12460">
    <property type="entry name" value="RRM2_CID8_like"/>
    <property type="match status" value="1"/>
</dbReference>
<comment type="caution">
    <text evidence="7">The sequence shown here is derived from an EMBL/GenBank/DDBJ whole genome shotgun (WGS) entry which is preliminary data.</text>
</comment>
<dbReference type="FunFam" id="3.30.70.330:FF:000530">
    <property type="entry name" value="Polyadenylate-binding protein-interacting protein 11"/>
    <property type="match status" value="1"/>
</dbReference>
<proteinExistence type="predicted"/>
<evidence type="ECO:0000313" key="7">
    <source>
        <dbReference type="EMBL" id="KAJ9672776.1"/>
    </source>
</evidence>
<dbReference type="EMBL" id="JARBHA010000019">
    <property type="protein sequence ID" value="KAJ9672776.1"/>
    <property type="molecule type" value="Genomic_DNA"/>
</dbReference>
<evidence type="ECO:0000256" key="1">
    <source>
        <dbReference type="ARBA" id="ARBA00004123"/>
    </source>
</evidence>